<accession>A0A9P6C7U6</accession>
<feature type="coiled-coil region" evidence="5">
    <location>
        <begin position="5"/>
        <end position="60"/>
    </location>
</feature>
<proteinExistence type="predicted"/>
<dbReference type="Pfam" id="PF25540">
    <property type="entry name" value="DUF7923"/>
    <property type="match status" value="1"/>
</dbReference>
<comment type="caution">
    <text evidence="8">The sequence shown here is derived from an EMBL/GenBank/DDBJ whole genome shotgun (WGS) entry which is preliminary data.</text>
</comment>
<feature type="zinc finger region" description="C3H1-type" evidence="4">
    <location>
        <begin position="390"/>
        <end position="418"/>
    </location>
</feature>
<feature type="non-terminal residue" evidence="8">
    <location>
        <position position="1"/>
    </location>
</feature>
<dbReference type="Gene3D" id="4.10.1000.10">
    <property type="entry name" value="Zinc finger, CCCH-type"/>
    <property type="match status" value="1"/>
</dbReference>
<dbReference type="PANTHER" id="PTHR37543:SF1">
    <property type="entry name" value="CCCH ZINC FINGER DNA BINDING PROTEIN (AFU_ORTHOLOGUE AFUA_5G12760)"/>
    <property type="match status" value="1"/>
</dbReference>
<feature type="region of interest" description="Disordered" evidence="6">
    <location>
        <begin position="261"/>
        <end position="298"/>
    </location>
</feature>
<dbReference type="OrthoDB" id="2270193at2759"/>
<evidence type="ECO:0000256" key="3">
    <source>
        <dbReference type="ARBA" id="ARBA00022833"/>
    </source>
</evidence>
<keyword evidence="1 4" id="KW-0479">Metal-binding</keyword>
<dbReference type="EMBL" id="MU151082">
    <property type="protein sequence ID" value="KAF9451614.1"/>
    <property type="molecule type" value="Genomic_DNA"/>
</dbReference>
<dbReference type="GO" id="GO:0008270">
    <property type="term" value="F:zinc ion binding"/>
    <property type="evidence" value="ECO:0007669"/>
    <property type="project" value="UniProtKB-KW"/>
</dbReference>
<keyword evidence="2 4" id="KW-0863">Zinc-finger</keyword>
<dbReference type="AlphaFoldDB" id="A0A9P6C7U6"/>
<evidence type="ECO:0000256" key="2">
    <source>
        <dbReference type="ARBA" id="ARBA00022771"/>
    </source>
</evidence>
<gene>
    <name evidence="8" type="ORF">P691DRAFT_662752</name>
</gene>
<evidence type="ECO:0000313" key="8">
    <source>
        <dbReference type="EMBL" id="KAF9451614.1"/>
    </source>
</evidence>
<keyword evidence="5" id="KW-0175">Coiled coil</keyword>
<keyword evidence="3 4" id="KW-0862">Zinc</keyword>
<dbReference type="SUPFAM" id="SSF90229">
    <property type="entry name" value="CCCH zinc finger"/>
    <property type="match status" value="1"/>
</dbReference>
<protein>
    <recommendedName>
        <fullName evidence="7">C3H1-type domain-containing protein</fullName>
    </recommendedName>
</protein>
<dbReference type="InterPro" id="IPR036855">
    <property type="entry name" value="Znf_CCCH_sf"/>
</dbReference>
<sequence>LSDEIVKLVSNEASFQDKIRKLEEELGVYKRIFSDTNLEKKRWEERYEQLKHDTEKQQESAQASRVIVLLDGDGAIFTPQLIALGQSGGHKVASQLSESIKTHILSLDEIRQFQLSVYVFFNRRGLADTFNRCGHHAAKARLEDFITGFNQATERFMMVDVGSGKEAADAKIKAYLEDEIRLPQTYKILFGGSCHDNGYITTIRSHITSGFKQKLILLKSYAEHAAGFDNLDLPVLSIPGLFISQKLAASVPIQDSFTTLGNQSSPLSHSPASDTPVRTDGSQTAAEPSDRGFGSSPPTTYSRILLKKVELSSTIDSDSSSDNNDEDSLPNHNVGGTRRLNPKLIRPRSSEKPPPCTLFYLADNCKHGSDCRYAHNYILEAEHYDEMKLNARKSPCPAANKNEICTWGDSCCYGHTCPLVAKCHFLKMGKCKFVGADMHKEPKEPKN</sequence>
<keyword evidence="9" id="KW-1185">Reference proteome</keyword>
<feature type="compositionally biased region" description="Polar residues" evidence="6">
    <location>
        <begin position="261"/>
        <end position="273"/>
    </location>
</feature>
<feature type="region of interest" description="Disordered" evidence="6">
    <location>
        <begin position="315"/>
        <end position="351"/>
    </location>
</feature>
<evidence type="ECO:0000256" key="6">
    <source>
        <dbReference type="SAM" id="MobiDB-lite"/>
    </source>
</evidence>
<evidence type="ECO:0000256" key="1">
    <source>
        <dbReference type="ARBA" id="ARBA00022723"/>
    </source>
</evidence>
<evidence type="ECO:0000259" key="7">
    <source>
        <dbReference type="PROSITE" id="PS50103"/>
    </source>
</evidence>
<feature type="domain" description="C3H1-type" evidence="7">
    <location>
        <begin position="350"/>
        <end position="378"/>
    </location>
</feature>
<reference evidence="8" key="1">
    <citation type="submission" date="2020-11" db="EMBL/GenBank/DDBJ databases">
        <authorList>
            <consortium name="DOE Joint Genome Institute"/>
            <person name="Ahrendt S."/>
            <person name="Riley R."/>
            <person name="Andreopoulos W."/>
            <person name="Labutti K."/>
            <person name="Pangilinan J."/>
            <person name="Ruiz-Duenas F.J."/>
            <person name="Barrasa J.M."/>
            <person name="Sanchez-Garcia M."/>
            <person name="Camarero S."/>
            <person name="Miyauchi S."/>
            <person name="Serrano A."/>
            <person name="Linde D."/>
            <person name="Babiker R."/>
            <person name="Drula E."/>
            <person name="Ayuso-Fernandez I."/>
            <person name="Pacheco R."/>
            <person name="Padilla G."/>
            <person name="Ferreira P."/>
            <person name="Barriuso J."/>
            <person name="Kellner H."/>
            <person name="Castanera R."/>
            <person name="Alfaro M."/>
            <person name="Ramirez L."/>
            <person name="Pisabarro A.G."/>
            <person name="Kuo A."/>
            <person name="Tritt A."/>
            <person name="Lipzen A."/>
            <person name="He G."/>
            <person name="Yan M."/>
            <person name="Ng V."/>
            <person name="Cullen D."/>
            <person name="Martin F."/>
            <person name="Rosso M.-N."/>
            <person name="Henrissat B."/>
            <person name="Hibbett D."/>
            <person name="Martinez A.T."/>
            <person name="Grigoriev I.V."/>
        </authorList>
    </citation>
    <scope>NUCLEOTIDE SEQUENCE</scope>
    <source>
        <strain evidence="8">MF-IS2</strain>
    </source>
</reference>
<evidence type="ECO:0000313" key="9">
    <source>
        <dbReference type="Proteomes" id="UP000807342"/>
    </source>
</evidence>
<name>A0A9P6C7U6_9AGAR</name>
<feature type="zinc finger region" description="C3H1-type" evidence="4">
    <location>
        <begin position="350"/>
        <end position="378"/>
    </location>
</feature>
<organism evidence="8 9">
    <name type="scientific">Macrolepiota fuliginosa MF-IS2</name>
    <dbReference type="NCBI Taxonomy" id="1400762"/>
    <lineage>
        <taxon>Eukaryota</taxon>
        <taxon>Fungi</taxon>
        <taxon>Dikarya</taxon>
        <taxon>Basidiomycota</taxon>
        <taxon>Agaricomycotina</taxon>
        <taxon>Agaricomycetes</taxon>
        <taxon>Agaricomycetidae</taxon>
        <taxon>Agaricales</taxon>
        <taxon>Agaricineae</taxon>
        <taxon>Agaricaceae</taxon>
        <taxon>Macrolepiota</taxon>
    </lineage>
</organism>
<evidence type="ECO:0000256" key="5">
    <source>
        <dbReference type="SAM" id="Coils"/>
    </source>
</evidence>
<dbReference type="PANTHER" id="PTHR37543">
    <property type="entry name" value="CCCH ZINC FINGER DNA BINDING PROTEIN (AFU_ORTHOLOGUE AFUA_5G12760)"/>
    <property type="match status" value="1"/>
</dbReference>
<dbReference type="InterPro" id="IPR057683">
    <property type="entry name" value="DUF7923"/>
</dbReference>
<evidence type="ECO:0000256" key="4">
    <source>
        <dbReference type="PROSITE-ProRule" id="PRU00723"/>
    </source>
</evidence>
<dbReference type="InterPro" id="IPR000571">
    <property type="entry name" value="Znf_CCCH"/>
</dbReference>
<feature type="domain" description="C3H1-type" evidence="7">
    <location>
        <begin position="390"/>
        <end position="418"/>
    </location>
</feature>
<dbReference type="Proteomes" id="UP000807342">
    <property type="component" value="Unassembled WGS sequence"/>
</dbReference>
<dbReference type="PROSITE" id="PS50103">
    <property type="entry name" value="ZF_C3H1"/>
    <property type="match status" value="2"/>
</dbReference>
<dbReference type="SMART" id="SM00356">
    <property type="entry name" value="ZnF_C3H1"/>
    <property type="match status" value="1"/>
</dbReference>